<organism evidence="2 3">
    <name type="scientific">Rhizobium oryzihabitans</name>
    <dbReference type="NCBI Taxonomy" id="2267833"/>
    <lineage>
        <taxon>Bacteria</taxon>
        <taxon>Pseudomonadati</taxon>
        <taxon>Pseudomonadota</taxon>
        <taxon>Alphaproteobacteria</taxon>
        <taxon>Hyphomicrobiales</taxon>
        <taxon>Rhizobiaceae</taxon>
        <taxon>Rhizobium/Agrobacterium group</taxon>
        <taxon>Rhizobium</taxon>
    </lineage>
</organism>
<dbReference type="Proteomes" id="UP000464865">
    <property type="component" value="Chromosome M15-11"/>
</dbReference>
<keyword evidence="3" id="KW-1185">Reference proteome</keyword>
<evidence type="ECO:0000256" key="1">
    <source>
        <dbReference type="SAM" id="MobiDB-lite"/>
    </source>
</evidence>
<proteinExistence type="predicted"/>
<evidence type="ECO:0000313" key="3">
    <source>
        <dbReference type="Proteomes" id="UP000464865"/>
    </source>
</evidence>
<protein>
    <submittedName>
        <fullName evidence="2">Uncharacterized protein</fullName>
    </submittedName>
</protein>
<accession>A0A7L5BDD8</accession>
<gene>
    <name evidence="2" type="ORF">G3A56_01505</name>
</gene>
<evidence type="ECO:0000313" key="2">
    <source>
        <dbReference type="EMBL" id="QIB36836.1"/>
    </source>
</evidence>
<dbReference type="KEGG" id="roy:G3A56_01505"/>
<sequence length="67" mass="7044">MTGNHEDTCPVCAVAFKSDDICATDIELGICHSDCLAGAPVVDLNTGEPTDGPIDTYRYGSLEEAKP</sequence>
<dbReference type="EMBL" id="CP048632">
    <property type="protein sequence ID" value="QIB36836.1"/>
    <property type="molecule type" value="Genomic_DNA"/>
</dbReference>
<reference evidence="2 3" key="1">
    <citation type="submission" date="2020-02" db="EMBL/GenBank/DDBJ databases">
        <title>Plant-Promoting Endophytic Bacterium Rhizobium oryzihabitans sp. nov., Isolated from the Root of Rice.</title>
        <authorList>
            <person name="zhao J."/>
            <person name="Zhang G."/>
        </authorList>
    </citation>
    <scope>NUCLEOTIDE SEQUENCE [LARGE SCALE GENOMIC DNA]</scope>
    <source>
        <strain evidence="2 3">M15</strain>
    </source>
</reference>
<dbReference type="RefSeq" id="WP_164056035.1">
    <property type="nucleotide sequence ID" value="NZ_CP048632.1"/>
</dbReference>
<dbReference type="AlphaFoldDB" id="A0A7L5BDD8"/>
<name>A0A7L5BDD8_9HYPH</name>
<feature type="region of interest" description="Disordered" evidence="1">
    <location>
        <begin position="46"/>
        <end position="67"/>
    </location>
</feature>